<evidence type="ECO:0000313" key="9">
    <source>
        <dbReference type="Proteomes" id="UP000245202"/>
    </source>
</evidence>
<feature type="transmembrane region" description="Helical" evidence="6">
    <location>
        <begin position="231"/>
        <end position="252"/>
    </location>
</feature>
<evidence type="ECO:0000256" key="5">
    <source>
        <dbReference type="ARBA" id="ARBA00023136"/>
    </source>
</evidence>
<keyword evidence="4 6" id="KW-1133">Transmembrane helix</keyword>
<dbReference type="AlphaFoldDB" id="A0A2R5EVM3"/>
<evidence type="ECO:0000256" key="3">
    <source>
        <dbReference type="ARBA" id="ARBA00022692"/>
    </source>
</evidence>
<evidence type="ECO:0000256" key="2">
    <source>
        <dbReference type="ARBA" id="ARBA00022448"/>
    </source>
</evidence>
<dbReference type="CDD" id="cd06261">
    <property type="entry name" value="TM_PBP2"/>
    <property type="match status" value="1"/>
</dbReference>
<evidence type="ECO:0000259" key="7">
    <source>
        <dbReference type="PROSITE" id="PS50928"/>
    </source>
</evidence>
<dbReference type="PANTHER" id="PTHR43496">
    <property type="entry name" value="PROTEIN LPLB"/>
    <property type="match status" value="1"/>
</dbReference>
<name>A0A2R5EVM3_9BACL</name>
<proteinExistence type="inferred from homology"/>
<feature type="transmembrane region" description="Helical" evidence="6">
    <location>
        <begin position="31"/>
        <end position="58"/>
    </location>
</feature>
<feature type="transmembrane region" description="Helical" evidence="6">
    <location>
        <begin position="127"/>
        <end position="151"/>
    </location>
</feature>
<dbReference type="PROSITE" id="PS50928">
    <property type="entry name" value="ABC_TM1"/>
    <property type="match status" value="1"/>
</dbReference>
<dbReference type="GO" id="GO:0005886">
    <property type="term" value="C:plasma membrane"/>
    <property type="evidence" value="ECO:0007669"/>
    <property type="project" value="UniProtKB-SubCell"/>
</dbReference>
<organism evidence="8 9">
    <name type="scientific">Paenibacillus agaridevorans</name>
    <dbReference type="NCBI Taxonomy" id="171404"/>
    <lineage>
        <taxon>Bacteria</taxon>
        <taxon>Bacillati</taxon>
        <taxon>Bacillota</taxon>
        <taxon>Bacilli</taxon>
        <taxon>Bacillales</taxon>
        <taxon>Paenibacillaceae</taxon>
        <taxon>Paenibacillus</taxon>
    </lineage>
</organism>
<dbReference type="GO" id="GO:0055085">
    <property type="term" value="P:transmembrane transport"/>
    <property type="evidence" value="ECO:0007669"/>
    <property type="project" value="InterPro"/>
</dbReference>
<evidence type="ECO:0000313" key="8">
    <source>
        <dbReference type="EMBL" id="GBG10607.1"/>
    </source>
</evidence>
<evidence type="ECO:0000256" key="4">
    <source>
        <dbReference type="ARBA" id="ARBA00022989"/>
    </source>
</evidence>
<reference evidence="8 9" key="1">
    <citation type="submission" date="2017-08" db="EMBL/GenBank/DDBJ databases">
        <title>Substantial Increase in Enzyme Production by Combined Drug-Resistance Mutations in Paenibacillus agaridevorans.</title>
        <authorList>
            <person name="Tanaka Y."/>
            <person name="Funane K."/>
            <person name="Hosaka T."/>
            <person name="Shiwa Y."/>
            <person name="Fujita N."/>
            <person name="Miyazaki T."/>
            <person name="Yoshikawa H."/>
            <person name="Murakami K."/>
            <person name="Kasahara K."/>
            <person name="Inaoka T."/>
            <person name="Hiraga Y."/>
            <person name="Ochi K."/>
        </authorList>
    </citation>
    <scope>NUCLEOTIDE SEQUENCE [LARGE SCALE GENOMIC DNA]</scope>
    <source>
        <strain evidence="8 9">T-3040</strain>
    </source>
</reference>
<dbReference type="RefSeq" id="WP_258235172.1">
    <property type="nucleotide sequence ID" value="NZ_BDQX01000339.1"/>
</dbReference>
<dbReference type="Proteomes" id="UP000245202">
    <property type="component" value="Unassembled WGS sequence"/>
</dbReference>
<dbReference type="PANTHER" id="PTHR43496:SF1">
    <property type="entry name" value="POLYGALACTURONAN_RHAMNOGALACTURONAN TRANSPORT SYSTEM PERMEASE PROTEIN YTEP"/>
    <property type="match status" value="1"/>
</dbReference>
<keyword evidence="2 6" id="KW-0813">Transport</keyword>
<comment type="subcellular location">
    <subcellularLocation>
        <location evidence="6">Cell membrane</location>
        <topology evidence="6">Multi-pass membrane protein</topology>
    </subcellularLocation>
    <subcellularLocation>
        <location evidence="1">Membrane</location>
        <topology evidence="1">Multi-pass membrane protein</topology>
    </subcellularLocation>
</comment>
<dbReference type="InterPro" id="IPR000515">
    <property type="entry name" value="MetI-like"/>
</dbReference>
<feature type="transmembrane region" description="Helical" evidence="6">
    <location>
        <begin position="191"/>
        <end position="210"/>
    </location>
</feature>
<dbReference type="SUPFAM" id="SSF161098">
    <property type="entry name" value="MetI-like"/>
    <property type="match status" value="1"/>
</dbReference>
<protein>
    <submittedName>
        <fullName evidence="8">Protein lplB</fullName>
    </submittedName>
</protein>
<dbReference type="EMBL" id="BDQX01000339">
    <property type="protein sequence ID" value="GBG10607.1"/>
    <property type="molecule type" value="Genomic_DNA"/>
</dbReference>
<feature type="transmembrane region" description="Helical" evidence="6">
    <location>
        <begin position="284"/>
        <end position="308"/>
    </location>
</feature>
<keyword evidence="5 6" id="KW-0472">Membrane</keyword>
<sequence length="318" mass="36124">MEVTTNAGDQIRTEAHRRRQSGFRRLRKEKYLWLLVLPGLIYFAVFKYLPMFGIVIAFKKYNPFTGIWKSPWAGFEYFQRMMDSPDVLRVLWNTLVLSFYQIAFVFFVPIVLALMINEIAYPWLKRLIQTVIYLPHFLSWVVVAGVFYLLFNSGGSVTSILAGLGYDNANVLTDPAMFRPLIILQSIWKEAGWGTILYLAALLGVDPELYEAAKIDGAGRFRQMWNISLPGIRSTVCILLILRMGSVLDVGFEQIFLMLNPQVSQVGEVIDTYVYFLGIRQGNFSFAAAVGLTKGIVGLLMIASANWLTRRLGEKGLF</sequence>
<evidence type="ECO:0000256" key="6">
    <source>
        <dbReference type="RuleBase" id="RU363032"/>
    </source>
</evidence>
<keyword evidence="3 6" id="KW-0812">Transmembrane</keyword>
<dbReference type="Pfam" id="PF00528">
    <property type="entry name" value="BPD_transp_1"/>
    <property type="match status" value="1"/>
</dbReference>
<comment type="similarity">
    <text evidence="6">Belongs to the binding-protein-dependent transport system permease family.</text>
</comment>
<dbReference type="Gene3D" id="1.10.3720.10">
    <property type="entry name" value="MetI-like"/>
    <property type="match status" value="1"/>
</dbReference>
<keyword evidence="9" id="KW-1185">Reference proteome</keyword>
<evidence type="ECO:0000256" key="1">
    <source>
        <dbReference type="ARBA" id="ARBA00004141"/>
    </source>
</evidence>
<accession>A0A2R5EVM3</accession>
<feature type="domain" description="ABC transmembrane type-1" evidence="7">
    <location>
        <begin position="91"/>
        <end position="305"/>
    </location>
</feature>
<comment type="caution">
    <text evidence="8">The sequence shown here is derived from an EMBL/GenBank/DDBJ whole genome shotgun (WGS) entry which is preliminary data.</text>
</comment>
<gene>
    <name evidence="8" type="ORF">PAT3040_05358</name>
</gene>
<feature type="transmembrane region" description="Helical" evidence="6">
    <location>
        <begin position="90"/>
        <end position="115"/>
    </location>
</feature>
<dbReference type="InterPro" id="IPR035906">
    <property type="entry name" value="MetI-like_sf"/>
</dbReference>